<comment type="caution">
    <text evidence="2">The sequence shown here is derived from an EMBL/GenBank/DDBJ whole genome shotgun (WGS) entry which is preliminary data.</text>
</comment>
<accession>A0A0F9MDA0</accession>
<sequence length="119" mass="12052">MENRWIKEGETRVIHNFLSGFWGGVSLSTICKPVIHSRIFSGSGKGCHAPPAEAPEDGKVGVVTRTVGCAVLPTEAPEDGKAGAAGRTEGGVGAGRLCRPAPEERAGGGGGGGGFLIPE</sequence>
<organism evidence="2">
    <name type="scientific">marine sediment metagenome</name>
    <dbReference type="NCBI Taxonomy" id="412755"/>
    <lineage>
        <taxon>unclassified sequences</taxon>
        <taxon>metagenomes</taxon>
        <taxon>ecological metagenomes</taxon>
    </lineage>
</organism>
<feature type="region of interest" description="Disordered" evidence="1">
    <location>
        <begin position="74"/>
        <end position="119"/>
    </location>
</feature>
<dbReference type="EMBL" id="LAZR01004823">
    <property type="protein sequence ID" value="KKN05285.1"/>
    <property type="molecule type" value="Genomic_DNA"/>
</dbReference>
<feature type="compositionally biased region" description="Gly residues" evidence="1">
    <location>
        <begin position="107"/>
        <end position="119"/>
    </location>
</feature>
<name>A0A0F9MDA0_9ZZZZ</name>
<evidence type="ECO:0000313" key="2">
    <source>
        <dbReference type="EMBL" id="KKN05285.1"/>
    </source>
</evidence>
<evidence type="ECO:0000256" key="1">
    <source>
        <dbReference type="SAM" id="MobiDB-lite"/>
    </source>
</evidence>
<dbReference type="AlphaFoldDB" id="A0A0F9MDA0"/>
<gene>
    <name evidence="2" type="ORF">LCGC14_1088990</name>
</gene>
<reference evidence="2" key="1">
    <citation type="journal article" date="2015" name="Nature">
        <title>Complex archaea that bridge the gap between prokaryotes and eukaryotes.</title>
        <authorList>
            <person name="Spang A."/>
            <person name="Saw J.H."/>
            <person name="Jorgensen S.L."/>
            <person name="Zaremba-Niedzwiedzka K."/>
            <person name="Martijn J."/>
            <person name="Lind A.E."/>
            <person name="van Eijk R."/>
            <person name="Schleper C."/>
            <person name="Guy L."/>
            <person name="Ettema T.J."/>
        </authorList>
    </citation>
    <scope>NUCLEOTIDE SEQUENCE</scope>
</reference>
<proteinExistence type="predicted"/>
<protein>
    <submittedName>
        <fullName evidence="2">Uncharacterized protein</fullName>
    </submittedName>
</protein>